<evidence type="ECO:0000256" key="1">
    <source>
        <dbReference type="SAM" id="MobiDB-lite"/>
    </source>
</evidence>
<comment type="caution">
    <text evidence="2">The sequence shown here is derived from an EMBL/GenBank/DDBJ whole genome shotgun (WGS) entry which is preliminary data.</text>
</comment>
<dbReference type="OrthoDB" id="5391991at2759"/>
<dbReference type="Proteomes" id="UP000799429">
    <property type="component" value="Unassembled WGS sequence"/>
</dbReference>
<dbReference type="GO" id="GO:0005634">
    <property type="term" value="C:nucleus"/>
    <property type="evidence" value="ECO:0007669"/>
    <property type="project" value="TreeGrafter"/>
</dbReference>
<dbReference type="PANTHER" id="PTHR28164:SF1">
    <property type="entry name" value="PROTEIN STB3"/>
    <property type="match status" value="1"/>
</dbReference>
<feature type="compositionally biased region" description="Basic and acidic residues" evidence="1">
    <location>
        <begin position="266"/>
        <end position="279"/>
    </location>
</feature>
<dbReference type="InterPro" id="IPR018818">
    <property type="entry name" value="Stb3"/>
</dbReference>
<dbReference type="Pfam" id="PF10330">
    <property type="entry name" value="Stb3"/>
    <property type="match status" value="1"/>
</dbReference>
<feature type="compositionally biased region" description="Basic and acidic residues" evidence="1">
    <location>
        <begin position="202"/>
        <end position="213"/>
    </location>
</feature>
<dbReference type="PANTHER" id="PTHR28164">
    <property type="entry name" value="PROTEIN STB3"/>
    <property type="match status" value="1"/>
</dbReference>
<sequence>MATTLNKPVSSIAMALAGKSGSVDIPKPREVSVHEAFAAGTASAKAHRPSALLTPPNSLSPTLPPHKVRADALQNPPPIQVDSDIDLQDAVEHAKLQDQPTALSSAALSGLEAGNAITPMLLAREHLPGILVQHGPMAIRHVLNLLTQTVPGFSGIPPAKARRLVVAALEQRGGGGPNGEVLFEKVGWGRWDARLRGQPAPERIKSHFAKVPEDMSPPASMPDSYAMSNSGGLQIPQRPHQRRDDHAHNSWGGDSQMSAYSEEMDDRNMAEHEADKMSLDGDDDGIGASSSASRAGDRRRAADLAGDFDDATDEEDWAMIGAAALRQASLPVAGGGRLSRHHNRRQSGQPRGKSRNAPRVISSSFNLGSGFGVYGSTSEQLASSNINGVMGMNGMADSQEREAIAALLSMGSM</sequence>
<reference evidence="2" key="1">
    <citation type="journal article" date="2020" name="Stud. Mycol.">
        <title>101 Dothideomycetes genomes: a test case for predicting lifestyles and emergence of pathogens.</title>
        <authorList>
            <person name="Haridas S."/>
            <person name="Albert R."/>
            <person name="Binder M."/>
            <person name="Bloem J."/>
            <person name="Labutti K."/>
            <person name="Salamov A."/>
            <person name="Andreopoulos B."/>
            <person name="Baker S."/>
            <person name="Barry K."/>
            <person name="Bills G."/>
            <person name="Bluhm B."/>
            <person name="Cannon C."/>
            <person name="Castanera R."/>
            <person name="Culley D."/>
            <person name="Daum C."/>
            <person name="Ezra D."/>
            <person name="Gonzalez J."/>
            <person name="Henrissat B."/>
            <person name="Kuo A."/>
            <person name="Liang C."/>
            <person name="Lipzen A."/>
            <person name="Lutzoni F."/>
            <person name="Magnuson J."/>
            <person name="Mondo S."/>
            <person name="Nolan M."/>
            <person name="Ohm R."/>
            <person name="Pangilinan J."/>
            <person name="Park H.-J."/>
            <person name="Ramirez L."/>
            <person name="Alfaro M."/>
            <person name="Sun H."/>
            <person name="Tritt A."/>
            <person name="Yoshinaga Y."/>
            <person name="Zwiers L.-H."/>
            <person name="Turgeon B."/>
            <person name="Goodwin S."/>
            <person name="Spatafora J."/>
            <person name="Crous P."/>
            <person name="Grigoriev I."/>
        </authorList>
    </citation>
    <scope>NUCLEOTIDE SEQUENCE</scope>
    <source>
        <strain evidence="2">CBS 101060</strain>
    </source>
</reference>
<feature type="region of interest" description="Disordered" evidence="1">
    <location>
        <begin position="333"/>
        <end position="361"/>
    </location>
</feature>
<organism evidence="2 3">
    <name type="scientific">Patellaria atrata CBS 101060</name>
    <dbReference type="NCBI Taxonomy" id="1346257"/>
    <lineage>
        <taxon>Eukaryota</taxon>
        <taxon>Fungi</taxon>
        <taxon>Dikarya</taxon>
        <taxon>Ascomycota</taxon>
        <taxon>Pezizomycotina</taxon>
        <taxon>Dothideomycetes</taxon>
        <taxon>Dothideomycetes incertae sedis</taxon>
        <taxon>Patellariales</taxon>
        <taxon>Patellariaceae</taxon>
        <taxon>Patellaria</taxon>
    </lineage>
</organism>
<evidence type="ECO:0008006" key="4">
    <source>
        <dbReference type="Google" id="ProtNLM"/>
    </source>
</evidence>
<accession>A0A9P4S8G8</accession>
<name>A0A9P4S8G8_9PEZI</name>
<dbReference type="EMBL" id="MU006098">
    <property type="protein sequence ID" value="KAF2837954.1"/>
    <property type="molecule type" value="Genomic_DNA"/>
</dbReference>
<dbReference type="GO" id="GO:0043565">
    <property type="term" value="F:sequence-specific DNA binding"/>
    <property type="evidence" value="ECO:0007669"/>
    <property type="project" value="TreeGrafter"/>
</dbReference>
<proteinExistence type="predicted"/>
<dbReference type="AlphaFoldDB" id="A0A9P4S8G8"/>
<dbReference type="GO" id="GO:0000432">
    <property type="term" value="P:positive regulation of transcription from RNA polymerase II promoter by glucose"/>
    <property type="evidence" value="ECO:0007669"/>
    <property type="project" value="TreeGrafter"/>
</dbReference>
<protein>
    <recommendedName>
        <fullName evidence="4">Sin3 binding protein</fullName>
    </recommendedName>
</protein>
<evidence type="ECO:0000313" key="2">
    <source>
        <dbReference type="EMBL" id="KAF2837954.1"/>
    </source>
</evidence>
<keyword evidence="3" id="KW-1185">Reference proteome</keyword>
<feature type="region of interest" description="Disordered" evidence="1">
    <location>
        <begin position="201"/>
        <end position="300"/>
    </location>
</feature>
<evidence type="ECO:0000313" key="3">
    <source>
        <dbReference type="Proteomes" id="UP000799429"/>
    </source>
</evidence>
<gene>
    <name evidence="2" type="ORF">M501DRAFT_1006441</name>
</gene>